<name>A0A512NE99_9HYPH</name>
<sequence>MKDISEQEVIDIGDMDVEAFNDFATEQGWGDGMPLFVPTEAKVAKFVETVRGDNRPIPPVPPRQVVPTLQSMAANAVMAGCKPEYFPVVTAALRAVLDPEYNLHGSLATTHSCAPVVMVSGPIRKQLNINCGSNCFGQGWQANATIGRALGLMLLNIAGAKPGEMDRSTQGNPAKFTFCFGENEEENPWTPYHVQRGFAPTDSVVTVMSGEGPHNLNDHGSTTGDGLLTTFAGSMATPGANTVYGKGPMLVIIGPEHAQTLKRDGYSIDSIRQELFKRSRIHISRISKENQDTYTSTGHMPDGDWFTIGRNPDDIHITVAGGPGKHSAFIPSFGGTSVSCVRIAG</sequence>
<proteinExistence type="predicted"/>
<reference evidence="1 2" key="1">
    <citation type="submission" date="2019-07" db="EMBL/GenBank/DDBJ databases">
        <title>Whole genome shotgun sequence of Reyranella soli NBRC 108950.</title>
        <authorList>
            <person name="Hosoyama A."/>
            <person name="Uohara A."/>
            <person name="Ohji S."/>
            <person name="Ichikawa N."/>
        </authorList>
    </citation>
    <scope>NUCLEOTIDE SEQUENCE [LARGE SCALE GENOMIC DNA]</scope>
    <source>
        <strain evidence="1 2">NBRC 108950</strain>
    </source>
</reference>
<gene>
    <name evidence="1" type="ORF">RSO01_44430</name>
</gene>
<dbReference type="AlphaFoldDB" id="A0A512NE99"/>
<dbReference type="Proteomes" id="UP000321058">
    <property type="component" value="Unassembled WGS sequence"/>
</dbReference>
<organism evidence="1 2">
    <name type="scientific">Reyranella soli</name>
    <dbReference type="NCBI Taxonomy" id="1230389"/>
    <lineage>
        <taxon>Bacteria</taxon>
        <taxon>Pseudomonadati</taxon>
        <taxon>Pseudomonadota</taxon>
        <taxon>Alphaproteobacteria</taxon>
        <taxon>Hyphomicrobiales</taxon>
        <taxon>Reyranellaceae</taxon>
        <taxon>Reyranella</taxon>
    </lineage>
</organism>
<dbReference type="RefSeq" id="WP_218037428.1">
    <property type="nucleotide sequence ID" value="NZ_BKAJ01000077.1"/>
</dbReference>
<dbReference type="EMBL" id="BKAJ01000077">
    <property type="protein sequence ID" value="GEP57277.1"/>
    <property type="molecule type" value="Genomic_DNA"/>
</dbReference>
<accession>A0A512NE99</accession>
<evidence type="ECO:0000313" key="1">
    <source>
        <dbReference type="EMBL" id="GEP57277.1"/>
    </source>
</evidence>
<evidence type="ECO:0000313" key="2">
    <source>
        <dbReference type="Proteomes" id="UP000321058"/>
    </source>
</evidence>
<keyword evidence="2" id="KW-1185">Reference proteome</keyword>
<comment type="caution">
    <text evidence="1">The sequence shown here is derived from an EMBL/GenBank/DDBJ whole genome shotgun (WGS) entry which is preliminary data.</text>
</comment>
<protein>
    <submittedName>
        <fullName evidence="1">Uncharacterized protein</fullName>
    </submittedName>
</protein>